<comment type="function">
    <text evidence="2 11">Catalyzes a salvage reaction resulting in the formation of AMP, that is energically less costly than de novo synthesis.</text>
</comment>
<evidence type="ECO:0000313" key="14">
    <source>
        <dbReference type="Proteomes" id="UP000295122"/>
    </source>
</evidence>
<dbReference type="InterPro" id="IPR029057">
    <property type="entry name" value="PRTase-like"/>
</dbReference>
<dbReference type="HAMAP" id="MF_00004">
    <property type="entry name" value="Aden_phosphoribosyltr"/>
    <property type="match status" value="1"/>
</dbReference>
<gene>
    <name evidence="11" type="primary">apt</name>
    <name evidence="13" type="ORF">EV668_2238</name>
</gene>
<dbReference type="NCBIfam" id="NF002634">
    <property type="entry name" value="PRK02304.1-3"/>
    <property type="match status" value="1"/>
</dbReference>
<dbReference type="AlphaFoldDB" id="A0A4R7CCP5"/>
<comment type="pathway">
    <text evidence="4 11">Purine metabolism; AMP biosynthesis via salvage pathway; AMP from adenine: step 1/1.</text>
</comment>
<evidence type="ECO:0000256" key="10">
    <source>
        <dbReference type="ARBA" id="ARBA00022726"/>
    </source>
</evidence>
<dbReference type="EMBL" id="SNZR01000011">
    <property type="protein sequence ID" value="TDR94946.1"/>
    <property type="molecule type" value="Genomic_DNA"/>
</dbReference>
<dbReference type="PANTHER" id="PTHR32315:SF3">
    <property type="entry name" value="ADENINE PHOSPHORIBOSYLTRANSFERASE"/>
    <property type="match status" value="1"/>
</dbReference>
<protein>
    <recommendedName>
        <fullName evidence="6 11">Adenine phosphoribosyltransferase</fullName>
        <shortName evidence="11">APRT</shortName>
        <ecNumber evidence="6 11">2.4.2.7</ecNumber>
    </recommendedName>
</protein>
<feature type="domain" description="Phosphoribosyltransferase" evidence="12">
    <location>
        <begin position="41"/>
        <end position="157"/>
    </location>
</feature>
<dbReference type="Pfam" id="PF00156">
    <property type="entry name" value="Pribosyltran"/>
    <property type="match status" value="1"/>
</dbReference>
<dbReference type="GO" id="GO:0003999">
    <property type="term" value="F:adenine phosphoribosyltransferase activity"/>
    <property type="evidence" value="ECO:0007669"/>
    <property type="project" value="UniProtKB-UniRule"/>
</dbReference>
<comment type="catalytic activity">
    <reaction evidence="1 11">
        <text>AMP + diphosphate = 5-phospho-alpha-D-ribose 1-diphosphate + adenine</text>
        <dbReference type="Rhea" id="RHEA:16609"/>
        <dbReference type="ChEBI" id="CHEBI:16708"/>
        <dbReference type="ChEBI" id="CHEBI:33019"/>
        <dbReference type="ChEBI" id="CHEBI:58017"/>
        <dbReference type="ChEBI" id="CHEBI:456215"/>
        <dbReference type="EC" id="2.4.2.7"/>
    </reaction>
</comment>
<dbReference type="GO" id="GO:0016208">
    <property type="term" value="F:AMP binding"/>
    <property type="evidence" value="ECO:0007669"/>
    <property type="project" value="TreeGrafter"/>
</dbReference>
<dbReference type="Proteomes" id="UP000295122">
    <property type="component" value="Unassembled WGS sequence"/>
</dbReference>
<dbReference type="PANTHER" id="PTHR32315">
    <property type="entry name" value="ADENINE PHOSPHORIBOSYLTRANSFERASE"/>
    <property type="match status" value="1"/>
</dbReference>
<dbReference type="RefSeq" id="WP_133769797.1">
    <property type="nucleotide sequence ID" value="NZ_SNZR01000011.1"/>
</dbReference>
<accession>A0A4R7CCP5</accession>
<dbReference type="CDD" id="cd06223">
    <property type="entry name" value="PRTases_typeI"/>
    <property type="match status" value="1"/>
</dbReference>
<evidence type="ECO:0000256" key="7">
    <source>
        <dbReference type="ARBA" id="ARBA00022490"/>
    </source>
</evidence>
<comment type="subcellular location">
    <subcellularLocation>
        <location evidence="3 11">Cytoplasm</location>
    </subcellularLocation>
</comment>
<comment type="subunit">
    <text evidence="11">Homodimer.</text>
</comment>
<keyword evidence="9 11" id="KW-0808">Transferase</keyword>
<dbReference type="GO" id="GO:0006168">
    <property type="term" value="P:adenine salvage"/>
    <property type="evidence" value="ECO:0007669"/>
    <property type="project" value="InterPro"/>
</dbReference>
<name>A0A4R7CCP5_9HYPH</name>
<keyword evidence="7 11" id="KW-0963">Cytoplasm</keyword>
<keyword evidence="8 11" id="KW-0328">Glycosyltransferase</keyword>
<dbReference type="InterPro" id="IPR000836">
    <property type="entry name" value="PRTase_dom"/>
</dbReference>
<dbReference type="GO" id="GO:0006166">
    <property type="term" value="P:purine ribonucleoside salvage"/>
    <property type="evidence" value="ECO:0007669"/>
    <property type="project" value="UniProtKB-UniRule"/>
</dbReference>
<evidence type="ECO:0000259" key="12">
    <source>
        <dbReference type="Pfam" id="PF00156"/>
    </source>
</evidence>
<dbReference type="SUPFAM" id="SSF53271">
    <property type="entry name" value="PRTase-like"/>
    <property type="match status" value="1"/>
</dbReference>
<keyword evidence="14" id="KW-1185">Reference proteome</keyword>
<evidence type="ECO:0000256" key="1">
    <source>
        <dbReference type="ARBA" id="ARBA00000868"/>
    </source>
</evidence>
<evidence type="ECO:0000256" key="6">
    <source>
        <dbReference type="ARBA" id="ARBA00011893"/>
    </source>
</evidence>
<dbReference type="NCBIfam" id="NF002636">
    <property type="entry name" value="PRK02304.1-5"/>
    <property type="match status" value="1"/>
</dbReference>
<evidence type="ECO:0000313" key="13">
    <source>
        <dbReference type="EMBL" id="TDR94946.1"/>
    </source>
</evidence>
<dbReference type="GO" id="GO:0002055">
    <property type="term" value="F:adenine binding"/>
    <property type="evidence" value="ECO:0007669"/>
    <property type="project" value="TreeGrafter"/>
</dbReference>
<dbReference type="NCBIfam" id="TIGR01090">
    <property type="entry name" value="apt"/>
    <property type="match status" value="1"/>
</dbReference>
<evidence type="ECO:0000256" key="4">
    <source>
        <dbReference type="ARBA" id="ARBA00004659"/>
    </source>
</evidence>
<dbReference type="OrthoDB" id="9803963at2"/>
<dbReference type="EC" id="2.4.2.7" evidence="6 11"/>
<evidence type="ECO:0000256" key="11">
    <source>
        <dbReference type="HAMAP-Rule" id="MF_00004"/>
    </source>
</evidence>
<dbReference type="FunFam" id="3.40.50.2020:FF:000021">
    <property type="entry name" value="Adenine phosphoribosyltransferase"/>
    <property type="match status" value="1"/>
</dbReference>
<evidence type="ECO:0000256" key="2">
    <source>
        <dbReference type="ARBA" id="ARBA00003968"/>
    </source>
</evidence>
<proteinExistence type="inferred from homology"/>
<sequence length="181" mass="19515">MTKPNARVLKDVIRTIPDYPKPGIMFRDITTLLGDAWAFRRAVDELVQPYAGAKVDKVAGIEARGFILGGAVAHQLSAGFVPIRKKGKLPHETVRVSYLLEYGEDEMEMHADALVKGERVILVDDLIATGGTALGAVELLRRLGAEVVAACFVIDLPDLGGAEKLRAAGVDVRTLLAFEGH</sequence>
<evidence type="ECO:0000256" key="3">
    <source>
        <dbReference type="ARBA" id="ARBA00004496"/>
    </source>
</evidence>
<evidence type="ECO:0000256" key="8">
    <source>
        <dbReference type="ARBA" id="ARBA00022676"/>
    </source>
</evidence>
<keyword evidence="10 11" id="KW-0660">Purine salvage</keyword>
<dbReference type="Gene3D" id="3.40.50.2020">
    <property type="match status" value="1"/>
</dbReference>
<dbReference type="InterPro" id="IPR005764">
    <property type="entry name" value="Ade_phspho_trans"/>
</dbReference>
<dbReference type="InterPro" id="IPR050054">
    <property type="entry name" value="UPRTase/APRTase"/>
</dbReference>
<evidence type="ECO:0000256" key="5">
    <source>
        <dbReference type="ARBA" id="ARBA00008391"/>
    </source>
</evidence>
<dbReference type="GO" id="GO:0005737">
    <property type="term" value="C:cytoplasm"/>
    <property type="evidence" value="ECO:0007669"/>
    <property type="project" value="UniProtKB-SubCell"/>
</dbReference>
<reference evidence="13 14" key="1">
    <citation type="submission" date="2019-03" db="EMBL/GenBank/DDBJ databases">
        <title>Genomic Encyclopedia of Type Strains, Phase IV (KMG-IV): sequencing the most valuable type-strain genomes for metagenomic binning, comparative biology and taxonomic classification.</title>
        <authorList>
            <person name="Goeker M."/>
        </authorList>
    </citation>
    <scope>NUCLEOTIDE SEQUENCE [LARGE SCALE GENOMIC DNA]</scope>
    <source>
        <strain evidence="13 14">DSM 25903</strain>
    </source>
</reference>
<evidence type="ECO:0000256" key="9">
    <source>
        <dbReference type="ARBA" id="ARBA00022679"/>
    </source>
</evidence>
<dbReference type="GO" id="GO:0044209">
    <property type="term" value="P:AMP salvage"/>
    <property type="evidence" value="ECO:0007669"/>
    <property type="project" value="UniProtKB-UniRule"/>
</dbReference>
<dbReference type="UniPathway" id="UPA00588">
    <property type="reaction ID" value="UER00646"/>
</dbReference>
<organism evidence="13 14">
    <name type="scientific">Enterovirga rhinocerotis</name>
    <dbReference type="NCBI Taxonomy" id="1339210"/>
    <lineage>
        <taxon>Bacteria</taxon>
        <taxon>Pseudomonadati</taxon>
        <taxon>Pseudomonadota</taxon>
        <taxon>Alphaproteobacteria</taxon>
        <taxon>Hyphomicrobiales</taxon>
        <taxon>Methylobacteriaceae</taxon>
        <taxon>Enterovirga</taxon>
    </lineage>
</organism>
<comment type="similarity">
    <text evidence="5 11">Belongs to the purine/pyrimidine phosphoribosyltransferase family.</text>
</comment>
<comment type="caution">
    <text evidence="13">The sequence shown here is derived from an EMBL/GenBank/DDBJ whole genome shotgun (WGS) entry which is preliminary data.</text>
</comment>